<evidence type="ECO:0000259" key="2">
    <source>
        <dbReference type="Pfam" id="PF14214"/>
    </source>
</evidence>
<accession>A0A183GQE8</accession>
<dbReference type="PANTHER" id="PTHR45786">
    <property type="entry name" value="DNA BINDING PROTEIN-LIKE"/>
    <property type="match status" value="1"/>
</dbReference>
<dbReference type="AlphaFoldDB" id="A0A183GQE8"/>
<feature type="compositionally biased region" description="Basic and acidic residues" evidence="1">
    <location>
        <begin position="349"/>
        <end position="360"/>
    </location>
</feature>
<gene>
    <name evidence="3" type="ORF">HPBE_LOCUS24917</name>
</gene>
<dbReference type="Pfam" id="PF14214">
    <property type="entry name" value="Helitron_like_N"/>
    <property type="match status" value="1"/>
</dbReference>
<evidence type="ECO:0000256" key="1">
    <source>
        <dbReference type="SAM" id="MobiDB-lite"/>
    </source>
</evidence>
<dbReference type="WBParaSite" id="HPBE_0002491801-mRNA-1">
    <property type="protein sequence ID" value="HPBE_0002491801-mRNA-1"/>
    <property type="gene ID" value="HPBE_0002491801"/>
</dbReference>
<dbReference type="OrthoDB" id="10055660at2759"/>
<proteinExistence type="predicted"/>
<protein>
    <submittedName>
        <fullName evidence="5">Helitron_like_N domain-containing protein</fullName>
    </submittedName>
</protein>
<feature type="domain" description="Helitron helicase-like" evidence="2">
    <location>
        <begin position="621"/>
        <end position="802"/>
    </location>
</feature>
<organism evidence="4 5">
    <name type="scientific">Heligmosomoides polygyrus</name>
    <name type="common">Parasitic roundworm</name>
    <dbReference type="NCBI Taxonomy" id="6339"/>
    <lineage>
        <taxon>Eukaryota</taxon>
        <taxon>Metazoa</taxon>
        <taxon>Ecdysozoa</taxon>
        <taxon>Nematoda</taxon>
        <taxon>Chromadorea</taxon>
        <taxon>Rhabditida</taxon>
        <taxon>Rhabditina</taxon>
        <taxon>Rhabditomorpha</taxon>
        <taxon>Strongyloidea</taxon>
        <taxon>Heligmosomidae</taxon>
        <taxon>Heligmosomoides</taxon>
    </lineage>
</organism>
<evidence type="ECO:0000313" key="5">
    <source>
        <dbReference type="WBParaSite" id="HPBE_0002491801-mRNA-1"/>
    </source>
</evidence>
<feature type="compositionally biased region" description="Basic and acidic residues" evidence="1">
    <location>
        <begin position="232"/>
        <end position="328"/>
    </location>
</feature>
<evidence type="ECO:0000313" key="4">
    <source>
        <dbReference type="Proteomes" id="UP000050761"/>
    </source>
</evidence>
<feature type="compositionally biased region" description="Basic and acidic residues" evidence="1">
    <location>
        <begin position="110"/>
        <end position="143"/>
    </location>
</feature>
<evidence type="ECO:0000313" key="3">
    <source>
        <dbReference type="EMBL" id="VDP48050.1"/>
    </source>
</evidence>
<accession>A0A3P8DYP3</accession>
<dbReference type="EMBL" id="UZAH01037066">
    <property type="protein sequence ID" value="VDP48050.1"/>
    <property type="molecule type" value="Genomic_DNA"/>
</dbReference>
<name>A0A183GQE8_HELPZ</name>
<dbReference type="Proteomes" id="UP000050761">
    <property type="component" value="Unassembled WGS sequence"/>
</dbReference>
<feature type="region of interest" description="Disordered" evidence="1">
    <location>
        <begin position="232"/>
        <end position="399"/>
    </location>
</feature>
<feature type="region of interest" description="Disordered" evidence="1">
    <location>
        <begin position="107"/>
        <end position="155"/>
    </location>
</feature>
<reference evidence="3 4" key="1">
    <citation type="submission" date="2018-11" db="EMBL/GenBank/DDBJ databases">
        <authorList>
            <consortium name="Pathogen Informatics"/>
        </authorList>
    </citation>
    <scope>NUCLEOTIDE SEQUENCE [LARGE SCALE GENOMIC DNA]</scope>
</reference>
<reference evidence="5" key="2">
    <citation type="submission" date="2019-09" db="UniProtKB">
        <authorList>
            <consortium name="WormBaseParasite"/>
        </authorList>
    </citation>
    <scope>IDENTIFICATION</scope>
</reference>
<dbReference type="PANTHER" id="PTHR45786:SF74">
    <property type="entry name" value="ATP-DEPENDENT DNA HELICASE"/>
    <property type="match status" value="1"/>
</dbReference>
<dbReference type="InterPro" id="IPR025476">
    <property type="entry name" value="Helitron_helicase-like"/>
</dbReference>
<keyword evidence="4" id="KW-1185">Reference proteome</keyword>
<sequence length="1203" mass="138922">MEALSRQLCMASPRRAEHVGNRAWRGVDVPNTLRIDSNIKSFARNGQELRLCSTPPEQESRAGANQYEHYEHGFAPRRASHSTAPEQESRAGAKQYEHYEHGFAPLRASSAERRAANAERKRRSREQMSGEEIEARRVADADRKRRSQDQMNDAEIGALRAANAERQRRYREQMNDTEIEALRAANAERQRRYREQMNEAEIDALRAAHAERQRRSREQMNDTEIEALRLAHAERQRRSREQMNEAEIETRRAANAERQRRSREQMNDTEIEALRAAHAERQRRSREQMNEAEIETRRAANAERQRRSREQMNETEIEARRAANAERQRRARSNISREESGTRSAVDSEWQRRLRPRLDRAGTASRGSNAGRHRRTVPQNATGLARSPRERPPSNTLGNMDQHRIQYVLQSWEVPVNVFENFPVLQQLYTGTGSESIQFLKHIRNYNNSLAMASTTAQLDSPRGGGPYCFRVHGQIYHRIGALRPLAGNAPQCAQVLIMDTEEAAAELGGRDVNRECDRATFAVLHQLLQTVNPYVQAYQLMDEVAREEEQRAVEAPRTQRPVRMVFCQLNTDDHRRYLDRLCDPLSYPLLFPRGEDGWHPGMEKTVTGNNRRTRVTQKEFYSYLLFARTGRFNPLLHAGKLFQQYVVDSWLKIDMNRLNFLRKNQKELRLDTVRGLHDYMIGDDTHDGPPGRRIILAGSFTGGPRHMIGQYQEAMSIVSKYGKPDIFLTFTSNPNWREIQNNLASGQSASDRPDLVARVFNLKLKALCHELFKRNVLGEVAAYIYVVEFQKRGLPHAHMLITLKQEWKLNNADQIDQLISAELPDPDSDPELFEIVSKNMIHRPCGNLNPTSPCMRDGVCTKKFSKNFRSETSLHVDGYPEYRRRDGGRYVMCRGVRMDNRSVVPYCPYLTRMFEAHINYVYKGPDRARVHIYQHNNDAAQTDHDEIEAYIDARYVCAPEAVHRIFGFKMQCRSDAVQRLQVRRRHALPIPYIPSFSRRGQLAHGLADSAAQHSHCAVTFEAGAEKQALNAAQNRLSTLTGYFAINKTCNDLAQQYGRLPEGMVDSRSLHYYEMPQAFEFNKGWRQRKKYARTIGRMYFVGPQEQERFPLRLLLLYGKEFTSFEDVRTVEGVLHTTFVSAARAAGYFTDDTFFVQSLREAASFHLPAQLRSYFVSLIVYGNLKDPLPVTLWNAHKEDFMEDF</sequence>